<feature type="transmembrane region" description="Helical" evidence="1">
    <location>
        <begin position="50"/>
        <end position="70"/>
    </location>
</feature>
<organism evidence="2 3">
    <name type="scientific">Anaerotignum lactatifermentans DSM 14214</name>
    <dbReference type="NCBI Taxonomy" id="1121323"/>
    <lineage>
        <taxon>Bacteria</taxon>
        <taxon>Bacillati</taxon>
        <taxon>Bacillota</taxon>
        <taxon>Clostridia</taxon>
        <taxon>Lachnospirales</taxon>
        <taxon>Anaerotignaceae</taxon>
        <taxon>Anaerotignum</taxon>
    </lineage>
</organism>
<dbReference type="Pfam" id="PF06496">
    <property type="entry name" value="DUF1097"/>
    <property type="match status" value="1"/>
</dbReference>
<sequence length="160" mass="17069">MKSITCLGISTAVCCAVWSFLSPEVGLLSWAGFAGCTSYFACPDHGWKGVKSAFFCVMSGIVYALLTLYLNKVFPSFAVSLVVALVTVHLMCIQSKIPILAYIPGTFFGSFSTFAAGGDLIIIPCMILGIILGLCCDKGGAWLFKLVGKKEDVELEEAES</sequence>
<dbReference type="RefSeq" id="WP_072849491.1">
    <property type="nucleotide sequence ID" value="NZ_FRAH01000010.1"/>
</dbReference>
<keyword evidence="1" id="KW-0472">Membrane</keyword>
<dbReference type="AlphaFoldDB" id="A0A1M6ND62"/>
<protein>
    <recommendedName>
        <fullName evidence="4">DUF1097 domain-containing protein</fullName>
    </recommendedName>
</protein>
<proteinExistence type="predicted"/>
<evidence type="ECO:0000313" key="2">
    <source>
        <dbReference type="EMBL" id="SHJ93637.1"/>
    </source>
</evidence>
<dbReference type="InterPro" id="IPR009476">
    <property type="entry name" value="DUF1097"/>
</dbReference>
<feature type="transmembrane region" description="Helical" evidence="1">
    <location>
        <begin position="115"/>
        <end position="136"/>
    </location>
</feature>
<accession>A0A1M6ND62</accession>
<dbReference type="EMBL" id="FRAH01000010">
    <property type="protein sequence ID" value="SHJ93637.1"/>
    <property type="molecule type" value="Genomic_DNA"/>
</dbReference>
<keyword evidence="3" id="KW-1185">Reference proteome</keyword>
<evidence type="ECO:0000313" key="3">
    <source>
        <dbReference type="Proteomes" id="UP000183975"/>
    </source>
</evidence>
<reference evidence="2 3" key="1">
    <citation type="submission" date="2016-11" db="EMBL/GenBank/DDBJ databases">
        <authorList>
            <person name="Jaros S."/>
            <person name="Januszkiewicz K."/>
            <person name="Wedrychowicz H."/>
        </authorList>
    </citation>
    <scope>NUCLEOTIDE SEQUENCE [LARGE SCALE GENOMIC DNA]</scope>
    <source>
        <strain evidence="2 3">DSM 14214</strain>
    </source>
</reference>
<dbReference type="OrthoDB" id="8588554at2"/>
<gene>
    <name evidence="2" type="ORF">SAMN02745138_00827</name>
</gene>
<keyword evidence="1" id="KW-1133">Transmembrane helix</keyword>
<keyword evidence="1" id="KW-0812">Transmembrane</keyword>
<feature type="transmembrane region" description="Helical" evidence="1">
    <location>
        <begin position="77"/>
        <end position="103"/>
    </location>
</feature>
<evidence type="ECO:0000256" key="1">
    <source>
        <dbReference type="SAM" id="Phobius"/>
    </source>
</evidence>
<name>A0A1M6ND62_9FIRM</name>
<evidence type="ECO:0008006" key="4">
    <source>
        <dbReference type="Google" id="ProtNLM"/>
    </source>
</evidence>
<dbReference type="Proteomes" id="UP000183975">
    <property type="component" value="Unassembled WGS sequence"/>
</dbReference>